<keyword evidence="1" id="KW-1133">Transmembrane helix</keyword>
<feature type="transmembrane region" description="Helical" evidence="1">
    <location>
        <begin position="198"/>
        <end position="216"/>
    </location>
</feature>
<dbReference type="EMBL" id="SEWF01000013">
    <property type="protein sequence ID" value="RYU95598.1"/>
    <property type="molecule type" value="Genomic_DNA"/>
</dbReference>
<name>A0A4Q5M0B9_9BACT</name>
<keyword evidence="1" id="KW-0472">Membrane</keyword>
<sequence>MVKFLKWEIHSFWLKFLYVLLLIILVFPYYRIYENPAGGIDNSWRIALELAKEKRLTFGKDIIYTYGPLGTLTQRFAIITHPFELFLFDLFFFANIGLLLFLLLPKPLRLYQLVAHFVVFFFVSSMYGEWVHFLLFYSSIFLGIRFLQIKNHWLLSYAVLAGIITFFVKANYGIIGLGFVGVLTVYSFFTKRLSLTEFLLYIISSALVLWVLSLLLKTDLLQYFYSSIKVISGYNEAQSLFPDSRLRLVIAAFVIWAILVALGIIYAVKNLMQYRKLSLPLVDNLFVWGCSVIIAFILVKYAFVRADDGHITAFVKLANLPLLLLPFFATNLWLRVGGWVLVALNIVFYLIFYQPIFGKVTFSIPDNLRTKTYIFPQYFRDAFSTYKPDYKPQRTYPNDVINTIGNKSVDIVPNEISEIYFNRLNYNPRPTLQSYQAYNEFLDNKNREKYLSASAPDFVIYGVESTDNKYAWGDETQTLLALLQHYKPVKIWDNRLLLAKQPVTKTLKPIKSERKKLRFGQDYNIPADSSVNTLMVLKIKTSRTWFGKLLNLFFQPPHFAVTITTEDGKKASYNSVSILLEKGLIINSKIDNVQDVKQFFDSTSVRNKGVKSINIQEIVRGRAGYTQEFELEQVYYEMK</sequence>
<dbReference type="OrthoDB" id="176190at2"/>
<dbReference type="RefSeq" id="WP_130020991.1">
    <property type="nucleotide sequence ID" value="NZ_SEWF01000013.1"/>
</dbReference>
<feature type="transmembrane region" description="Helical" evidence="1">
    <location>
        <begin position="157"/>
        <end position="186"/>
    </location>
</feature>
<keyword evidence="3" id="KW-1185">Reference proteome</keyword>
<feature type="transmembrane region" description="Helical" evidence="1">
    <location>
        <begin position="85"/>
        <end position="104"/>
    </location>
</feature>
<reference evidence="2 3" key="1">
    <citation type="submission" date="2019-02" db="EMBL/GenBank/DDBJ databases">
        <title>Bacterial novel species Emticicia sp. 17J42-9 isolated from soil.</title>
        <authorList>
            <person name="Jung H.-Y."/>
        </authorList>
    </citation>
    <scope>NUCLEOTIDE SEQUENCE [LARGE SCALE GENOMIC DNA]</scope>
    <source>
        <strain evidence="2 3">17J42-9</strain>
    </source>
</reference>
<comment type="caution">
    <text evidence="2">The sequence shown here is derived from an EMBL/GenBank/DDBJ whole genome shotgun (WGS) entry which is preliminary data.</text>
</comment>
<evidence type="ECO:0000256" key="1">
    <source>
        <dbReference type="SAM" id="Phobius"/>
    </source>
</evidence>
<gene>
    <name evidence="2" type="ORF">EWM59_10830</name>
</gene>
<feature type="transmembrane region" description="Helical" evidence="1">
    <location>
        <begin position="309"/>
        <end position="329"/>
    </location>
</feature>
<dbReference type="Proteomes" id="UP000293162">
    <property type="component" value="Unassembled WGS sequence"/>
</dbReference>
<protein>
    <submittedName>
        <fullName evidence="2">Uncharacterized protein</fullName>
    </submittedName>
</protein>
<organism evidence="2 3">
    <name type="scientific">Emticicia agri</name>
    <dbReference type="NCBI Taxonomy" id="2492393"/>
    <lineage>
        <taxon>Bacteria</taxon>
        <taxon>Pseudomonadati</taxon>
        <taxon>Bacteroidota</taxon>
        <taxon>Cytophagia</taxon>
        <taxon>Cytophagales</taxon>
        <taxon>Leadbetterellaceae</taxon>
        <taxon>Emticicia</taxon>
    </lineage>
</organism>
<keyword evidence="1" id="KW-0812">Transmembrane</keyword>
<proteinExistence type="predicted"/>
<dbReference type="AlphaFoldDB" id="A0A4Q5M0B9"/>
<accession>A0A4Q5M0B9</accession>
<feature type="transmembrane region" description="Helical" evidence="1">
    <location>
        <begin position="113"/>
        <end position="137"/>
    </location>
</feature>
<feature type="transmembrane region" description="Helical" evidence="1">
    <location>
        <begin position="280"/>
        <end position="303"/>
    </location>
</feature>
<evidence type="ECO:0000313" key="2">
    <source>
        <dbReference type="EMBL" id="RYU95598.1"/>
    </source>
</evidence>
<feature type="transmembrane region" description="Helical" evidence="1">
    <location>
        <begin position="248"/>
        <end position="268"/>
    </location>
</feature>
<feature type="transmembrane region" description="Helical" evidence="1">
    <location>
        <begin position="12"/>
        <end position="30"/>
    </location>
</feature>
<evidence type="ECO:0000313" key="3">
    <source>
        <dbReference type="Proteomes" id="UP000293162"/>
    </source>
</evidence>
<feature type="transmembrane region" description="Helical" evidence="1">
    <location>
        <begin position="336"/>
        <end position="356"/>
    </location>
</feature>